<dbReference type="GO" id="GO:0019005">
    <property type="term" value="C:SCF ubiquitin ligase complex"/>
    <property type="evidence" value="ECO:0007669"/>
    <property type="project" value="TreeGrafter"/>
</dbReference>
<feature type="region of interest" description="Disordered" evidence="1">
    <location>
        <begin position="1"/>
        <end position="21"/>
    </location>
</feature>
<dbReference type="AlphaFoldDB" id="A0AA38TKU6"/>
<comment type="caution">
    <text evidence="3">The sequence shown here is derived from an EMBL/GenBank/DDBJ whole genome shotgun (WGS) entry which is preliminary data.</text>
</comment>
<organism evidence="3 4">
    <name type="scientific">Centaurea solstitialis</name>
    <name type="common">yellow star-thistle</name>
    <dbReference type="NCBI Taxonomy" id="347529"/>
    <lineage>
        <taxon>Eukaryota</taxon>
        <taxon>Viridiplantae</taxon>
        <taxon>Streptophyta</taxon>
        <taxon>Embryophyta</taxon>
        <taxon>Tracheophyta</taxon>
        <taxon>Spermatophyta</taxon>
        <taxon>Magnoliopsida</taxon>
        <taxon>eudicotyledons</taxon>
        <taxon>Gunneridae</taxon>
        <taxon>Pentapetalae</taxon>
        <taxon>asterids</taxon>
        <taxon>campanulids</taxon>
        <taxon>Asterales</taxon>
        <taxon>Asteraceae</taxon>
        <taxon>Carduoideae</taxon>
        <taxon>Cardueae</taxon>
        <taxon>Centaureinae</taxon>
        <taxon>Centaurea</taxon>
    </lineage>
</organism>
<feature type="domain" description="F-box/LRR-repeat protein 15-like leucin rich repeat" evidence="2">
    <location>
        <begin position="77"/>
        <end position="615"/>
    </location>
</feature>
<dbReference type="Proteomes" id="UP001172457">
    <property type="component" value="Chromosome 2"/>
</dbReference>
<dbReference type="Gene3D" id="3.80.10.10">
    <property type="entry name" value="Ribonuclease Inhibitor"/>
    <property type="match status" value="2"/>
</dbReference>
<reference evidence="3" key="1">
    <citation type="submission" date="2023-03" db="EMBL/GenBank/DDBJ databases">
        <title>Chromosome-scale reference genome and RAD-based genetic map of yellow starthistle (Centaurea solstitialis) reveal putative structural variation and QTLs associated with invader traits.</title>
        <authorList>
            <person name="Reatini B."/>
            <person name="Cang F.A."/>
            <person name="Jiang Q."/>
            <person name="Mckibben M.T.W."/>
            <person name="Barker M.S."/>
            <person name="Rieseberg L.H."/>
            <person name="Dlugosch K.M."/>
        </authorList>
    </citation>
    <scope>NUCLEOTIDE SEQUENCE</scope>
    <source>
        <strain evidence="3">CAN-66</strain>
        <tissue evidence="3">Leaf</tissue>
    </source>
</reference>
<dbReference type="InterPro" id="IPR032675">
    <property type="entry name" value="LRR_dom_sf"/>
</dbReference>
<protein>
    <recommendedName>
        <fullName evidence="2">F-box/LRR-repeat protein 15-like leucin rich repeat domain-containing protein</fullName>
    </recommendedName>
</protein>
<dbReference type="Pfam" id="PF25372">
    <property type="entry name" value="DUF7885"/>
    <property type="match status" value="1"/>
</dbReference>
<name>A0AA38TKU6_9ASTR</name>
<proteinExistence type="predicted"/>
<dbReference type="PANTHER" id="PTHR13318">
    <property type="entry name" value="PARTNER OF PAIRED, ISOFORM B-RELATED"/>
    <property type="match status" value="1"/>
</dbReference>
<accession>A0AA38TKU6</accession>
<dbReference type="GO" id="GO:0031146">
    <property type="term" value="P:SCF-dependent proteasomal ubiquitin-dependent protein catabolic process"/>
    <property type="evidence" value="ECO:0007669"/>
    <property type="project" value="TreeGrafter"/>
</dbReference>
<feature type="compositionally biased region" description="Low complexity" evidence="1">
    <location>
        <begin position="8"/>
        <end position="21"/>
    </location>
</feature>
<evidence type="ECO:0000313" key="4">
    <source>
        <dbReference type="Proteomes" id="UP001172457"/>
    </source>
</evidence>
<dbReference type="EMBL" id="JARYMX010000002">
    <property type="protein sequence ID" value="KAJ9562784.1"/>
    <property type="molecule type" value="Genomic_DNA"/>
</dbReference>
<dbReference type="InterPro" id="IPR006553">
    <property type="entry name" value="Leu-rich_rpt_Cys-con_subtyp"/>
</dbReference>
<sequence>MDHKKRTTTSASTSTSTSTSAVVGGDSLLETIPESILNEILLRLEEPETLTTLCSVSCVSRTLHSSVNKLLSSFSSIDLSAFSVDSRTFGGIIRRFGKIEKITLDCLRLNDSSIRRFLGPHVEELILLKCSSLSYKLLSSIGRTCPNLRVLTLEFSGFINKSKVFDLNLEGSLGSCQFLESVQIKVRGGEINEYGFMLLGIYHLLPKTVKILKLQPASALEALVYFRTLQPANLGVPIAPTTFGQTLTHISLVLDSITDVLIRTITHALPLLAELDLKDRPTSEPSDDLSDIGIQSLLCCRHLTSLSLSRSRQHIITPFKRITDMGMFLLSEGCKGLESIRLNGFSKISDAGFTSILNSCLNLKKFDIRHASLLTDLAFQDISKVPRSLTDVKLVSCGYITSEAVRELASCRDLETLDLLGCRSVADSCLNDVSRLKFLTLLNLGGSDVTDDGMFVLGHGNAPISTLSLRGCKRVTDKGIEFLKTGKSLSSLDLGHIPWITNNAIKTIVDGSFGLIELCIRNCFHITDTAMEFLGLMGRRSGGESRGLRRLDVYNCSALSAECLGLLKKPLFCGLQWIGIGETKLICGDGELDEIQKERKWLTICSDGCEMGCHDGWQYHKFGV</sequence>
<dbReference type="SUPFAM" id="SSF52047">
    <property type="entry name" value="RNI-like"/>
    <property type="match status" value="2"/>
</dbReference>
<gene>
    <name evidence="3" type="ORF">OSB04_007944</name>
</gene>
<evidence type="ECO:0000256" key="1">
    <source>
        <dbReference type="SAM" id="MobiDB-lite"/>
    </source>
</evidence>
<dbReference type="InterPro" id="IPR057207">
    <property type="entry name" value="FBXL15_LRR"/>
</dbReference>
<evidence type="ECO:0000313" key="3">
    <source>
        <dbReference type="EMBL" id="KAJ9562784.1"/>
    </source>
</evidence>
<keyword evidence="4" id="KW-1185">Reference proteome</keyword>
<dbReference type="PANTHER" id="PTHR13318:SF176">
    <property type="entry name" value="F-BOX PROTEIN AT-B"/>
    <property type="match status" value="1"/>
</dbReference>
<dbReference type="SMART" id="SM00367">
    <property type="entry name" value="LRR_CC"/>
    <property type="match status" value="9"/>
</dbReference>
<evidence type="ECO:0000259" key="2">
    <source>
        <dbReference type="Pfam" id="PF25372"/>
    </source>
</evidence>